<accession>A0ACB6YXK2</accession>
<evidence type="ECO:0000313" key="1">
    <source>
        <dbReference type="EMBL" id="KAF9641984.1"/>
    </source>
</evidence>
<dbReference type="EMBL" id="MU118818">
    <property type="protein sequence ID" value="KAF9641984.1"/>
    <property type="molecule type" value="Genomic_DNA"/>
</dbReference>
<keyword evidence="2" id="KW-1185">Reference proteome</keyword>
<dbReference type="Proteomes" id="UP000886501">
    <property type="component" value="Unassembled WGS sequence"/>
</dbReference>
<proteinExistence type="predicted"/>
<gene>
    <name evidence="1" type="ORF">BDM02DRAFT_3194140</name>
</gene>
<name>A0ACB6YXK2_THEGA</name>
<sequence>MPDGNILQYTQKNPSVSRLMFLAEDCHGVSYLHGQDISHGCIAPDKIMVTRDGWACIGDFIISGGFSDPLFVRFKLGTALYMGLECVRGHHSLKLRIQSGERPSRPTDPDGTQWLRDSVWGMVTTCWSGNPNQ</sequence>
<organism evidence="1 2">
    <name type="scientific">Thelephora ganbajun</name>
    <name type="common">Ganba fungus</name>
    <dbReference type="NCBI Taxonomy" id="370292"/>
    <lineage>
        <taxon>Eukaryota</taxon>
        <taxon>Fungi</taxon>
        <taxon>Dikarya</taxon>
        <taxon>Basidiomycota</taxon>
        <taxon>Agaricomycotina</taxon>
        <taxon>Agaricomycetes</taxon>
        <taxon>Thelephorales</taxon>
        <taxon>Thelephoraceae</taxon>
        <taxon>Thelephora</taxon>
    </lineage>
</organism>
<comment type="caution">
    <text evidence="1">The sequence shown here is derived from an EMBL/GenBank/DDBJ whole genome shotgun (WGS) entry which is preliminary data.</text>
</comment>
<reference evidence="1" key="1">
    <citation type="submission" date="2019-10" db="EMBL/GenBank/DDBJ databases">
        <authorList>
            <consortium name="DOE Joint Genome Institute"/>
            <person name="Kuo A."/>
            <person name="Miyauchi S."/>
            <person name="Kiss E."/>
            <person name="Drula E."/>
            <person name="Kohler A."/>
            <person name="Sanchez-Garcia M."/>
            <person name="Andreopoulos B."/>
            <person name="Barry K.W."/>
            <person name="Bonito G."/>
            <person name="Buee M."/>
            <person name="Carver A."/>
            <person name="Chen C."/>
            <person name="Cichocki N."/>
            <person name="Clum A."/>
            <person name="Culley D."/>
            <person name="Crous P.W."/>
            <person name="Fauchery L."/>
            <person name="Girlanda M."/>
            <person name="Hayes R."/>
            <person name="Keri Z."/>
            <person name="Labutti K."/>
            <person name="Lipzen A."/>
            <person name="Lombard V."/>
            <person name="Magnuson J."/>
            <person name="Maillard F."/>
            <person name="Morin E."/>
            <person name="Murat C."/>
            <person name="Nolan M."/>
            <person name="Ohm R."/>
            <person name="Pangilinan J."/>
            <person name="Pereira M."/>
            <person name="Perotto S."/>
            <person name="Peter M."/>
            <person name="Riley R."/>
            <person name="Sitrit Y."/>
            <person name="Stielow B."/>
            <person name="Szollosi G."/>
            <person name="Zifcakova L."/>
            <person name="Stursova M."/>
            <person name="Spatafora J.W."/>
            <person name="Tedersoo L."/>
            <person name="Vaario L.-M."/>
            <person name="Yamada A."/>
            <person name="Yan M."/>
            <person name="Wang P."/>
            <person name="Xu J."/>
            <person name="Bruns T."/>
            <person name="Baldrian P."/>
            <person name="Vilgalys R."/>
            <person name="Henrissat B."/>
            <person name="Grigoriev I.V."/>
            <person name="Hibbett D."/>
            <person name="Nagy L.G."/>
            <person name="Martin F.M."/>
        </authorList>
    </citation>
    <scope>NUCLEOTIDE SEQUENCE</scope>
    <source>
        <strain evidence="1">P2</strain>
    </source>
</reference>
<evidence type="ECO:0000313" key="2">
    <source>
        <dbReference type="Proteomes" id="UP000886501"/>
    </source>
</evidence>
<reference evidence="1" key="2">
    <citation type="journal article" date="2020" name="Nat. Commun.">
        <title>Large-scale genome sequencing of mycorrhizal fungi provides insights into the early evolution of symbiotic traits.</title>
        <authorList>
            <person name="Miyauchi S."/>
            <person name="Kiss E."/>
            <person name="Kuo A."/>
            <person name="Drula E."/>
            <person name="Kohler A."/>
            <person name="Sanchez-Garcia M."/>
            <person name="Morin E."/>
            <person name="Andreopoulos B."/>
            <person name="Barry K.W."/>
            <person name="Bonito G."/>
            <person name="Buee M."/>
            <person name="Carver A."/>
            <person name="Chen C."/>
            <person name="Cichocki N."/>
            <person name="Clum A."/>
            <person name="Culley D."/>
            <person name="Crous P.W."/>
            <person name="Fauchery L."/>
            <person name="Girlanda M."/>
            <person name="Hayes R.D."/>
            <person name="Keri Z."/>
            <person name="LaButti K."/>
            <person name="Lipzen A."/>
            <person name="Lombard V."/>
            <person name="Magnuson J."/>
            <person name="Maillard F."/>
            <person name="Murat C."/>
            <person name="Nolan M."/>
            <person name="Ohm R.A."/>
            <person name="Pangilinan J."/>
            <person name="Pereira M.F."/>
            <person name="Perotto S."/>
            <person name="Peter M."/>
            <person name="Pfister S."/>
            <person name="Riley R."/>
            <person name="Sitrit Y."/>
            <person name="Stielow J.B."/>
            <person name="Szollosi G."/>
            <person name="Zifcakova L."/>
            <person name="Stursova M."/>
            <person name="Spatafora J.W."/>
            <person name="Tedersoo L."/>
            <person name="Vaario L.M."/>
            <person name="Yamada A."/>
            <person name="Yan M."/>
            <person name="Wang P."/>
            <person name="Xu J."/>
            <person name="Bruns T."/>
            <person name="Baldrian P."/>
            <person name="Vilgalys R."/>
            <person name="Dunand C."/>
            <person name="Henrissat B."/>
            <person name="Grigoriev I.V."/>
            <person name="Hibbett D."/>
            <person name="Nagy L.G."/>
            <person name="Martin F.M."/>
        </authorList>
    </citation>
    <scope>NUCLEOTIDE SEQUENCE</scope>
    <source>
        <strain evidence="1">P2</strain>
    </source>
</reference>
<protein>
    <submittedName>
        <fullName evidence="1">Uncharacterized protein</fullName>
    </submittedName>
</protein>